<comment type="caution">
    <text evidence="2">The sequence shown here is derived from an EMBL/GenBank/DDBJ whole genome shotgun (WGS) entry which is preliminary data.</text>
</comment>
<evidence type="ECO:0000259" key="1">
    <source>
        <dbReference type="SMART" id="SM00460"/>
    </source>
</evidence>
<dbReference type="Pfam" id="PF01841">
    <property type="entry name" value="Transglut_core"/>
    <property type="match status" value="1"/>
</dbReference>
<gene>
    <name evidence="2" type="ORF">LH29_21790</name>
</gene>
<dbReference type="STRING" id="1544798.LH29_21790"/>
<dbReference type="SMART" id="SM00460">
    <property type="entry name" value="TGc"/>
    <property type="match status" value="1"/>
</dbReference>
<dbReference type="EMBL" id="JRHC01000007">
    <property type="protein sequence ID" value="KJF41927.1"/>
    <property type="molecule type" value="Genomic_DNA"/>
</dbReference>
<name>A0A0D8J4U5_9BACT</name>
<feature type="domain" description="Transglutaminase-like" evidence="1">
    <location>
        <begin position="338"/>
        <end position="399"/>
    </location>
</feature>
<dbReference type="PATRIC" id="fig|1544798.3.peg.4537"/>
<proteinExistence type="predicted"/>
<protein>
    <recommendedName>
        <fullName evidence="1">Transglutaminase-like domain-containing protein</fullName>
    </recommendedName>
</protein>
<evidence type="ECO:0000313" key="3">
    <source>
        <dbReference type="Proteomes" id="UP000032544"/>
    </source>
</evidence>
<dbReference type="RefSeq" id="WP_045033260.1">
    <property type="nucleotide sequence ID" value="NZ_JRHC01000007.1"/>
</dbReference>
<reference evidence="2 3" key="1">
    <citation type="submission" date="2014-09" db="EMBL/GenBank/DDBJ databases">
        <title>Draft Genome Sequence of Draconibacterium sp. JN14CK-3.</title>
        <authorList>
            <person name="Dong C."/>
            <person name="Lai Q."/>
            <person name="Shao Z."/>
        </authorList>
    </citation>
    <scope>NUCLEOTIDE SEQUENCE [LARGE SCALE GENOMIC DNA]</scope>
    <source>
        <strain evidence="2 3">JN14CK-3</strain>
    </source>
</reference>
<organism evidence="2 3">
    <name type="scientific">Draconibacterium sediminis</name>
    <dbReference type="NCBI Taxonomy" id="1544798"/>
    <lineage>
        <taxon>Bacteria</taxon>
        <taxon>Pseudomonadati</taxon>
        <taxon>Bacteroidota</taxon>
        <taxon>Bacteroidia</taxon>
        <taxon>Marinilabiliales</taxon>
        <taxon>Prolixibacteraceae</taxon>
        <taxon>Draconibacterium</taxon>
    </lineage>
</organism>
<dbReference type="OrthoDB" id="9804872at2"/>
<dbReference type="AlphaFoldDB" id="A0A0D8J4U5"/>
<dbReference type="PROSITE" id="PS51257">
    <property type="entry name" value="PROKAR_LIPOPROTEIN"/>
    <property type="match status" value="1"/>
</dbReference>
<dbReference type="PANTHER" id="PTHR38339:SF1">
    <property type="entry name" value="TRANSGLUTAMINASE-LIKE DOMAIN-CONTAINING PROTEIN"/>
    <property type="match status" value="1"/>
</dbReference>
<keyword evidence="3" id="KW-1185">Reference proteome</keyword>
<dbReference type="PANTHER" id="PTHR38339">
    <property type="entry name" value="TRANSGLUTAMINASE DOMAIN PROTEIN"/>
    <property type="match status" value="1"/>
</dbReference>
<dbReference type="SUPFAM" id="SSF54001">
    <property type="entry name" value="Cysteine proteinases"/>
    <property type="match status" value="1"/>
</dbReference>
<accession>A0A0D8J4U5</accession>
<sequence>MKFLQGVFFIGLALLVFACQNKKEEVFDYHNYLSQGKFKEAEIMLSEQLSDDPQNDQLIIQMETIRRLRKEFPYTRADVKEQLREYFPDLTDEDLTQWENARQLEMRIIDGEKRYFSRAVSNFFRLNETAGKIREEKKGKAYDGVEDFQQTVIPQWFEKAVEPRKPFSPRRIKVNYTITLDANAVPAGELVRCWLPYPRTGSQRLPKVEFLEASQEDYTIAPNETMQRTVYMEKKAVEGEKTVFQISFIFETAAQWFNIKPGDVKAYDKNSKLYKKYTAERLPHIVFNEQIKSLAKNIVGNEKNPVKQVEMLYYWMNDNIPWAGALEYSVMPCIPCYVLENMHGDCGMQTFLFLSMARSLGIPCKWQSGWYLLPQTKNLHDWAEVYYEGVGWVPVDPSFKLIDSDDQRIKEFYLNGLDCYRLVVNDDFACELVPPKKFYRSEPFDFQRGELEWEGGNLYFDTWDYHLELEYLPATEN</sequence>
<dbReference type="InterPro" id="IPR002931">
    <property type="entry name" value="Transglutaminase-like"/>
</dbReference>
<dbReference type="Gene3D" id="3.10.620.30">
    <property type="match status" value="1"/>
</dbReference>
<evidence type="ECO:0000313" key="2">
    <source>
        <dbReference type="EMBL" id="KJF41927.1"/>
    </source>
</evidence>
<dbReference type="Proteomes" id="UP000032544">
    <property type="component" value="Unassembled WGS sequence"/>
</dbReference>
<dbReference type="InterPro" id="IPR038765">
    <property type="entry name" value="Papain-like_cys_pep_sf"/>
</dbReference>